<keyword evidence="10" id="KW-0325">Glycoprotein</keyword>
<reference evidence="14" key="1">
    <citation type="submission" date="2025-08" db="UniProtKB">
        <authorList>
            <consortium name="Ensembl"/>
        </authorList>
    </citation>
    <scope>IDENTIFICATION</scope>
</reference>
<evidence type="ECO:0000259" key="13">
    <source>
        <dbReference type="PROSITE" id="PS50835"/>
    </source>
</evidence>
<feature type="transmembrane region" description="Helical" evidence="12">
    <location>
        <begin position="184"/>
        <end position="204"/>
    </location>
</feature>
<keyword evidence="3 12" id="KW-0812">Transmembrane</keyword>
<proteinExistence type="inferred from homology"/>
<dbReference type="SMART" id="SM00920">
    <property type="entry name" value="MHC_II_alpha"/>
    <property type="match status" value="1"/>
</dbReference>
<keyword evidence="15" id="KW-1185">Reference proteome</keyword>
<evidence type="ECO:0000313" key="15">
    <source>
        <dbReference type="Proteomes" id="UP000694421"/>
    </source>
</evidence>
<keyword evidence="6 12" id="KW-1133">Transmembrane helix</keyword>
<dbReference type="GO" id="GO:0002250">
    <property type="term" value="P:adaptive immune response"/>
    <property type="evidence" value="ECO:0007669"/>
    <property type="project" value="UniProtKB-KW"/>
</dbReference>
<dbReference type="InterPro" id="IPR036179">
    <property type="entry name" value="Ig-like_dom_sf"/>
</dbReference>
<sequence length="238" mass="26649">EASKLDFFQESFPSKEESGLFLQNFDEEDILHVDWNAKQVVWRLPEYRQVSTIDVQGALSNIAVMKNNMEVLMERSNRTQSPNGGCRSLGSPLPTARMEDPNAHICFVDRFFPSVLNITWLKNGQSVSQGVEETAFYPSVDATFWKFSYLPLVPEDEDIYVCQVKHGGDLTVPTHLLENVENMVCALGLAVAILAGLLLGSYILTPSTWATCNLSSHLPKALRMRRCSRETDGTSLKC</sequence>
<feature type="domain" description="Ig-like" evidence="13">
    <location>
        <begin position="106"/>
        <end position="178"/>
    </location>
</feature>
<dbReference type="SMART" id="SM00407">
    <property type="entry name" value="IGc1"/>
    <property type="match status" value="1"/>
</dbReference>
<keyword evidence="9" id="KW-1015">Disulfide bond</keyword>
<accession>A0A8D0BP33</accession>
<evidence type="ECO:0000256" key="4">
    <source>
        <dbReference type="ARBA" id="ARBA00022729"/>
    </source>
</evidence>
<dbReference type="GO" id="GO:0042613">
    <property type="term" value="C:MHC class II protein complex"/>
    <property type="evidence" value="ECO:0007669"/>
    <property type="project" value="UniProtKB-KW"/>
</dbReference>
<dbReference type="InterPro" id="IPR014745">
    <property type="entry name" value="MHC_II_a/b_N"/>
</dbReference>
<dbReference type="PANTHER" id="PTHR19944:SF86">
    <property type="entry name" value="HLA CLASS II HISTOCOMPATIBILITY ANTIGEN, DR ALPHA CHAIN"/>
    <property type="match status" value="1"/>
</dbReference>
<dbReference type="SUPFAM" id="SSF48726">
    <property type="entry name" value="Immunoglobulin"/>
    <property type="match status" value="1"/>
</dbReference>
<dbReference type="Pfam" id="PF07654">
    <property type="entry name" value="C1-set"/>
    <property type="match status" value="1"/>
</dbReference>
<keyword evidence="5" id="KW-0391">Immunity</keyword>
<dbReference type="Pfam" id="PF00993">
    <property type="entry name" value="MHC_II_alpha"/>
    <property type="match status" value="1"/>
</dbReference>
<dbReference type="InterPro" id="IPR007110">
    <property type="entry name" value="Ig-like_dom"/>
</dbReference>
<evidence type="ECO:0000256" key="7">
    <source>
        <dbReference type="ARBA" id="ARBA00023130"/>
    </source>
</evidence>
<keyword evidence="11" id="KW-0491">MHC II</keyword>
<dbReference type="PROSITE" id="PS00290">
    <property type="entry name" value="IG_MHC"/>
    <property type="match status" value="1"/>
</dbReference>
<comment type="subcellular location">
    <subcellularLocation>
        <location evidence="1">Membrane</location>
        <topology evidence="1">Single-pass type I membrane protein</topology>
    </subcellularLocation>
</comment>
<dbReference type="GeneTree" id="ENSGT00940000161847"/>
<dbReference type="InterPro" id="IPR003597">
    <property type="entry name" value="Ig_C1-set"/>
</dbReference>
<dbReference type="Ensembl" id="ENSSMRT00000012671.1">
    <property type="protein sequence ID" value="ENSSMRP00000010869.1"/>
    <property type="gene ID" value="ENSSMRG00000008596.1"/>
</dbReference>
<evidence type="ECO:0000256" key="5">
    <source>
        <dbReference type="ARBA" id="ARBA00022859"/>
    </source>
</evidence>
<dbReference type="PANTHER" id="PTHR19944">
    <property type="entry name" value="MHC CLASS II-RELATED"/>
    <property type="match status" value="1"/>
</dbReference>
<dbReference type="InterPro" id="IPR001003">
    <property type="entry name" value="MHC_II_a_N"/>
</dbReference>
<name>A0A8D0BP33_SALMN</name>
<dbReference type="InterPro" id="IPR011162">
    <property type="entry name" value="MHC_I/II-like_Ag-recog"/>
</dbReference>
<dbReference type="InterPro" id="IPR050160">
    <property type="entry name" value="MHC/Immunoglobulin"/>
</dbReference>
<keyword evidence="7" id="KW-1064">Adaptive immunity</keyword>
<reference evidence="14" key="2">
    <citation type="submission" date="2025-09" db="UniProtKB">
        <authorList>
            <consortium name="Ensembl"/>
        </authorList>
    </citation>
    <scope>IDENTIFICATION</scope>
</reference>
<dbReference type="Gene3D" id="3.10.320.10">
    <property type="entry name" value="Class II Histocompatibility Antigen, M Beta Chain, Chain B, domain 1"/>
    <property type="match status" value="1"/>
</dbReference>
<organism evidence="14 15">
    <name type="scientific">Salvator merianae</name>
    <name type="common">Argentine black and white tegu</name>
    <name type="synonym">Tupinambis merianae</name>
    <dbReference type="NCBI Taxonomy" id="96440"/>
    <lineage>
        <taxon>Eukaryota</taxon>
        <taxon>Metazoa</taxon>
        <taxon>Chordata</taxon>
        <taxon>Craniata</taxon>
        <taxon>Vertebrata</taxon>
        <taxon>Euteleostomi</taxon>
        <taxon>Lepidosauria</taxon>
        <taxon>Squamata</taxon>
        <taxon>Bifurcata</taxon>
        <taxon>Unidentata</taxon>
        <taxon>Episquamata</taxon>
        <taxon>Laterata</taxon>
        <taxon>Teiioidea</taxon>
        <taxon>Teiidae</taxon>
        <taxon>Salvator</taxon>
    </lineage>
</organism>
<dbReference type="SUPFAM" id="SSF54452">
    <property type="entry name" value="MHC antigen-recognition domain"/>
    <property type="match status" value="1"/>
</dbReference>
<evidence type="ECO:0000313" key="14">
    <source>
        <dbReference type="Ensembl" id="ENSSMRP00000010869.1"/>
    </source>
</evidence>
<evidence type="ECO:0000256" key="2">
    <source>
        <dbReference type="ARBA" id="ARBA00007394"/>
    </source>
</evidence>
<evidence type="ECO:0000256" key="12">
    <source>
        <dbReference type="SAM" id="Phobius"/>
    </source>
</evidence>
<dbReference type="InterPro" id="IPR013783">
    <property type="entry name" value="Ig-like_fold"/>
</dbReference>
<dbReference type="Proteomes" id="UP000694421">
    <property type="component" value="Unplaced"/>
</dbReference>
<dbReference type="InterPro" id="IPR003006">
    <property type="entry name" value="Ig/MHC_CS"/>
</dbReference>
<dbReference type="PROSITE" id="PS50835">
    <property type="entry name" value="IG_LIKE"/>
    <property type="match status" value="1"/>
</dbReference>
<dbReference type="AlphaFoldDB" id="A0A8D0BP33"/>
<evidence type="ECO:0000256" key="11">
    <source>
        <dbReference type="ARBA" id="ARBA00023182"/>
    </source>
</evidence>
<keyword evidence="4" id="KW-0732">Signal</keyword>
<evidence type="ECO:0000256" key="10">
    <source>
        <dbReference type="ARBA" id="ARBA00023180"/>
    </source>
</evidence>
<keyword evidence="8 12" id="KW-0472">Membrane</keyword>
<protein>
    <recommendedName>
        <fullName evidence="13">Ig-like domain-containing protein</fullName>
    </recommendedName>
</protein>
<evidence type="ECO:0000256" key="8">
    <source>
        <dbReference type="ARBA" id="ARBA00023136"/>
    </source>
</evidence>
<evidence type="ECO:0000256" key="6">
    <source>
        <dbReference type="ARBA" id="ARBA00022989"/>
    </source>
</evidence>
<evidence type="ECO:0000256" key="3">
    <source>
        <dbReference type="ARBA" id="ARBA00022692"/>
    </source>
</evidence>
<dbReference type="GO" id="GO:0002504">
    <property type="term" value="P:antigen processing and presentation of peptide or polysaccharide antigen via MHC class II"/>
    <property type="evidence" value="ECO:0007669"/>
    <property type="project" value="UniProtKB-KW"/>
</dbReference>
<comment type="similarity">
    <text evidence="2">Belongs to the MHC class II family.</text>
</comment>
<dbReference type="Gene3D" id="2.60.40.10">
    <property type="entry name" value="Immunoglobulins"/>
    <property type="match status" value="1"/>
</dbReference>
<evidence type="ECO:0000256" key="1">
    <source>
        <dbReference type="ARBA" id="ARBA00004479"/>
    </source>
</evidence>
<evidence type="ECO:0000256" key="9">
    <source>
        <dbReference type="ARBA" id="ARBA00023157"/>
    </source>
</evidence>